<sequence>MATMSKVGDGLKATILMVVVQVIFSGINIMYKLAATDGMDLRVLVAYRFLFGAAFIVPVAFFLERKKRPKLTWKVSLFALLCGLFGGALGQNLMLESLVLTSATFAAAMVNLIPGITFIVAVCLRLENLGWHTLAGKAKVLGTLMGIGGAMLFTFYKGPNITIWETNFNLMKITSHHPSHAAESGNLALGVILAIVSCVFYSLWLIIQAKAAAVYPCPQSFTALVVFFASLLGTVSALCMQRDWSQWKLGWDIRLLTVAYAGIVGSGIMFVVIAQVVGMRGPVFASVFNPLLLIFVAIVGSLVLDEKLYLGSLLGGILIIAALFVVSWGKSKEIKKITQPVPEEDTSIEDQEREKSSDRNNDQLVQEQKNVSIESHADQIEITVTIPKK</sequence>
<feature type="transmembrane region" description="Helical" evidence="6">
    <location>
        <begin position="105"/>
        <end position="126"/>
    </location>
</feature>
<comment type="subcellular location">
    <subcellularLocation>
        <location evidence="1 6">Membrane</location>
        <topology evidence="1 6">Multi-pass membrane protein</topology>
    </subcellularLocation>
</comment>
<evidence type="ECO:0000313" key="10">
    <source>
        <dbReference type="Proteomes" id="UP000295252"/>
    </source>
</evidence>
<evidence type="ECO:0000313" key="9">
    <source>
        <dbReference type="EMBL" id="CDO97497.1"/>
    </source>
</evidence>
<organism evidence="9 10">
    <name type="scientific">Coffea canephora</name>
    <name type="common">Robusta coffee</name>
    <dbReference type="NCBI Taxonomy" id="49390"/>
    <lineage>
        <taxon>Eukaryota</taxon>
        <taxon>Viridiplantae</taxon>
        <taxon>Streptophyta</taxon>
        <taxon>Embryophyta</taxon>
        <taxon>Tracheophyta</taxon>
        <taxon>Spermatophyta</taxon>
        <taxon>Magnoliopsida</taxon>
        <taxon>eudicotyledons</taxon>
        <taxon>Gunneridae</taxon>
        <taxon>Pentapetalae</taxon>
        <taxon>asterids</taxon>
        <taxon>lamiids</taxon>
        <taxon>Gentianales</taxon>
        <taxon>Rubiaceae</taxon>
        <taxon>Ixoroideae</taxon>
        <taxon>Gardenieae complex</taxon>
        <taxon>Bertiereae - Coffeeae clade</taxon>
        <taxon>Coffeeae</taxon>
        <taxon>Coffea</taxon>
    </lineage>
</organism>
<comment type="similarity">
    <text evidence="2 6">Belongs to the drug/metabolite transporter (DMT) superfamily. Plant drug/metabolite exporter (P-DME) (TC 2.A.7.4) family.</text>
</comment>
<dbReference type="OrthoDB" id="1728340at2759"/>
<keyword evidence="10" id="KW-1185">Reference proteome</keyword>
<evidence type="ECO:0000259" key="8">
    <source>
        <dbReference type="Pfam" id="PF00892"/>
    </source>
</evidence>
<keyword evidence="3 6" id="KW-0812">Transmembrane</keyword>
<gene>
    <name evidence="9" type="ORF">GSCOC_T00014857001</name>
</gene>
<evidence type="ECO:0000256" key="3">
    <source>
        <dbReference type="ARBA" id="ARBA00022692"/>
    </source>
</evidence>
<dbReference type="PANTHER" id="PTHR31218">
    <property type="entry name" value="WAT1-RELATED PROTEIN"/>
    <property type="match status" value="1"/>
</dbReference>
<feature type="transmembrane region" description="Helical" evidence="6">
    <location>
        <begin position="75"/>
        <end position="93"/>
    </location>
</feature>
<name>A0A068TN98_COFCA</name>
<evidence type="ECO:0000256" key="2">
    <source>
        <dbReference type="ARBA" id="ARBA00007635"/>
    </source>
</evidence>
<feature type="transmembrane region" description="Helical" evidence="6">
    <location>
        <begin position="258"/>
        <end position="277"/>
    </location>
</feature>
<evidence type="ECO:0000256" key="4">
    <source>
        <dbReference type="ARBA" id="ARBA00022989"/>
    </source>
</evidence>
<feature type="transmembrane region" description="Helical" evidence="6">
    <location>
        <begin position="187"/>
        <end position="207"/>
    </location>
</feature>
<keyword evidence="4 6" id="KW-1133">Transmembrane helix</keyword>
<feature type="compositionally biased region" description="Basic and acidic residues" evidence="7">
    <location>
        <begin position="350"/>
        <end position="361"/>
    </location>
</feature>
<feature type="transmembrane region" description="Helical" evidence="6">
    <location>
        <begin position="12"/>
        <end position="31"/>
    </location>
</feature>
<feature type="transmembrane region" description="Helical" evidence="6">
    <location>
        <begin position="138"/>
        <end position="156"/>
    </location>
</feature>
<dbReference type="InterPro" id="IPR000620">
    <property type="entry name" value="EamA_dom"/>
</dbReference>
<dbReference type="SUPFAM" id="SSF103481">
    <property type="entry name" value="Multidrug resistance efflux transporter EmrE"/>
    <property type="match status" value="2"/>
</dbReference>
<dbReference type="PhylomeDB" id="A0A068TN98"/>
<feature type="region of interest" description="Disordered" evidence="7">
    <location>
        <begin position="339"/>
        <end position="372"/>
    </location>
</feature>
<feature type="transmembrane region" description="Helical" evidence="6">
    <location>
        <begin position="284"/>
        <end position="303"/>
    </location>
</feature>
<feature type="transmembrane region" description="Helical" evidence="6">
    <location>
        <begin position="309"/>
        <end position="329"/>
    </location>
</feature>
<dbReference type="InterPro" id="IPR037185">
    <property type="entry name" value="EmrE-like"/>
</dbReference>
<reference evidence="10" key="1">
    <citation type="journal article" date="2014" name="Science">
        <title>The coffee genome provides insight into the convergent evolution of caffeine biosynthesis.</title>
        <authorList>
            <person name="Denoeud F."/>
            <person name="Carretero-Paulet L."/>
            <person name="Dereeper A."/>
            <person name="Droc G."/>
            <person name="Guyot R."/>
            <person name="Pietrella M."/>
            <person name="Zheng C."/>
            <person name="Alberti A."/>
            <person name="Anthony F."/>
            <person name="Aprea G."/>
            <person name="Aury J.M."/>
            <person name="Bento P."/>
            <person name="Bernard M."/>
            <person name="Bocs S."/>
            <person name="Campa C."/>
            <person name="Cenci A."/>
            <person name="Combes M.C."/>
            <person name="Crouzillat D."/>
            <person name="Da Silva C."/>
            <person name="Daddiego L."/>
            <person name="De Bellis F."/>
            <person name="Dussert S."/>
            <person name="Garsmeur O."/>
            <person name="Gayraud T."/>
            <person name="Guignon V."/>
            <person name="Jahn K."/>
            <person name="Jamilloux V."/>
            <person name="Joet T."/>
            <person name="Labadie K."/>
            <person name="Lan T."/>
            <person name="Leclercq J."/>
            <person name="Lepelley M."/>
            <person name="Leroy T."/>
            <person name="Li L.T."/>
            <person name="Librado P."/>
            <person name="Lopez L."/>
            <person name="Munoz A."/>
            <person name="Noel B."/>
            <person name="Pallavicini A."/>
            <person name="Perrotta G."/>
            <person name="Poncet V."/>
            <person name="Pot D."/>
            <person name="Priyono X."/>
            <person name="Rigoreau M."/>
            <person name="Rouard M."/>
            <person name="Rozas J."/>
            <person name="Tranchant-Dubreuil C."/>
            <person name="VanBuren R."/>
            <person name="Zhang Q."/>
            <person name="Andrade A.C."/>
            <person name="Argout X."/>
            <person name="Bertrand B."/>
            <person name="de Kochko A."/>
            <person name="Graziosi G."/>
            <person name="Henry R.J."/>
            <person name="Jayarama X."/>
            <person name="Ming R."/>
            <person name="Nagai C."/>
            <person name="Rounsley S."/>
            <person name="Sankoff D."/>
            <person name="Giuliano G."/>
            <person name="Albert V.A."/>
            <person name="Wincker P."/>
            <person name="Lashermes P."/>
        </authorList>
    </citation>
    <scope>NUCLEOTIDE SEQUENCE [LARGE SCALE GENOMIC DNA]</scope>
    <source>
        <strain evidence="10">cv. DH200-94</strain>
    </source>
</reference>
<dbReference type="EMBL" id="HG739085">
    <property type="protein sequence ID" value="CDO97497.1"/>
    <property type="molecule type" value="Genomic_DNA"/>
</dbReference>
<protein>
    <recommendedName>
        <fullName evidence="6">WAT1-related protein</fullName>
    </recommendedName>
</protein>
<evidence type="ECO:0000256" key="5">
    <source>
        <dbReference type="ARBA" id="ARBA00023136"/>
    </source>
</evidence>
<dbReference type="InterPro" id="IPR030184">
    <property type="entry name" value="WAT1-related"/>
</dbReference>
<dbReference type="Gramene" id="CDO97497">
    <property type="protein sequence ID" value="CDO97497"/>
    <property type="gene ID" value="GSCOC_T00014857001"/>
</dbReference>
<evidence type="ECO:0000256" key="1">
    <source>
        <dbReference type="ARBA" id="ARBA00004141"/>
    </source>
</evidence>
<feature type="domain" description="EamA" evidence="8">
    <location>
        <begin position="14"/>
        <end position="152"/>
    </location>
</feature>
<accession>A0A068TN98</accession>
<proteinExistence type="inferred from homology"/>
<feature type="compositionally biased region" description="Polar residues" evidence="7">
    <location>
        <begin position="362"/>
        <end position="372"/>
    </location>
</feature>
<feature type="domain" description="EamA" evidence="8">
    <location>
        <begin position="189"/>
        <end position="327"/>
    </location>
</feature>
<dbReference type="AlphaFoldDB" id="A0A068TN98"/>
<dbReference type="GO" id="GO:0022857">
    <property type="term" value="F:transmembrane transporter activity"/>
    <property type="evidence" value="ECO:0007669"/>
    <property type="project" value="InterPro"/>
</dbReference>
<dbReference type="GO" id="GO:0016020">
    <property type="term" value="C:membrane"/>
    <property type="evidence" value="ECO:0007669"/>
    <property type="project" value="UniProtKB-SubCell"/>
</dbReference>
<keyword evidence="5 6" id="KW-0472">Membrane</keyword>
<evidence type="ECO:0000256" key="6">
    <source>
        <dbReference type="RuleBase" id="RU363077"/>
    </source>
</evidence>
<dbReference type="OMA" id="FTLCVER"/>
<feature type="transmembrane region" description="Helical" evidence="6">
    <location>
        <begin position="219"/>
        <end position="238"/>
    </location>
</feature>
<dbReference type="Proteomes" id="UP000295252">
    <property type="component" value="Chromosome IV"/>
</dbReference>
<evidence type="ECO:0000256" key="7">
    <source>
        <dbReference type="SAM" id="MobiDB-lite"/>
    </source>
</evidence>
<feature type="transmembrane region" description="Helical" evidence="6">
    <location>
        <begin position="43"/>
        <end position="63"/>
    </location>
</feature>
<dbReference type="InParanoid" id="A0A068TN98"/>
<dbReference type="Pfam" id="PF00892">
    <property type="entry name" value="EamA"/>
    <property type="match status" value="2"/>
</dbReference>